<evidence type="ECO:0000259" key="5">
    <source>
        <dbReference type="Pfam" id="PF00676"/>
    </source>
</evidence>
<dbReference type="PANTHER" id="PTHR43380:SF1">
    <property type="entry name" value="2-OXOISOVALERATE DEHYDROGENASE SUBUNIT ALPHA, MITOCHONDRIAL"/>
    <property type="match status" value="1"/>
</dbReference>
<comment type="subunit">
    <text evidence="4">Heterodimer of an alpha and a beta chain.</text>
</comment>
<dbReference type="Pfam" id="PF00676">
    <property type="entry name" value="E1_dh"/>
    <property type="match status" value="1"/>
</dbReference>
<feature type="domain" description="Dehydrogenase E1 component" evidence="5">
    <location>
        <begin position="40"/>
        <end position="323"/>
    </location>
</feature>
<comment type="catalytic activity">
    <reaction evidence="4">
        <text>N(6)-[(R)-lipoyl]-L-lysyl-[protein] + pyruvate + H(+) = N(6)-[(R)-S(8)-acetyldihydrolipoyl]-L-lysyl-[protein] + CO2</text>
        <dbReference type="Rhea" id="RHEA:19189"/>
        <dbReference type="Rhea" id="RHEA-COMP:10474"/>
        <dbReference type="Rhea" id="RHEA-COMP:10478"/>
        <dbReference type="ChEBI" id="CHEBI:15361"/>
        <dbReference type="ChEBI" id="CHEBI:15378"/>
        <dbReference type="ChEBI" id="CHEBI:16526"/>
        <dbReference type="ChEBI" id="CHEBI:83099"/>
        <dbReference type="ChEBI" id="CHEBI:83111"/>
        <dbReference type="EC" id="1.2.4.1"/>
    </reaction>
</comment>
<dbReference type="GO" id="GO:0004739">
    <property type="term" value="F:pyruvate dehydrogenase (acetyl-transferring) activity"/>
    <property type="evidence" value="ECO:0007669"/>
    <property type="project" value="UniProtKB-UniRule"/>
</dbReference>
<reference evidence="6 7" key="1">
    <citation type="journal article" date="2015" name="Stand. Genomic Sci.">
        <title>Genomic information of the arsenic-resistant bacterium Lysobacter arseniciresistens type strain ZS79(T) and comparison of Lysobacter draft genomes.</title>
        <authorList>
            <person name="Liu L."/>
            <person name="Zhang S."/>
            <person name="Luo M."/>
            <person name="Wang G."/>
        </authorList>
    </citation>
    <scope>NUCLEOTIDE SEQUENCE [LARGE SCALE GENOMIC DNA]</scope>
    <source>
        <strain evidence="6 7">ZS79</strain>
    </source>
</reference>
<dbReference type="InterPro" id="IPR029061">
    <property type="entry name" value="THDP-binding"/>
</dbReference>
<dbReference type="GO" id="GO:0009083">
    <property type="term" value="P:branched-chain amino acid catabolic process"/>
    <property type="evidence" value="ECO:0007669"/>
    <property type="project" value="TreeGrafter"/>
</dbReference>
<evidence type="ECO:0000256" key="4">
    <source>
        <dbReference type="RuleBase" id="RU366007"/>
    </source>
</evidence>
<name>A0A0A0EYF6_9GAMM</name>
<keyword evidence="7" id="KW-1185">Reference proteome</keyword>
<dbReference type="NCBIfam" id="TIGR03181">
    <property type="entry name" value="PDH_E1_alph_x"/>
    <property type="match status" value="1"/>
</dbReference>
<evidence type="ECO:0000256" key="2">
    <source>
        <dbReference type="ARBA" id="ARBA00023002"/>
    </source>
</evidence>
<dbReference type="SUPFAM" id="SSF52518">
    <property type="entry name" value="Thiamin diphosphate-binding fold (THDP-binding)"/>
    <property type="match status" value="1"/>
</dbReference>
<dbReference type="STRING" id="913325.N799_06825"/>
<dbReference type="RefSeq" id="WP_036211612.1">
    <property type="nucleotide sequence ID" value="NZ_AVPT01000018.1"/>
</dbReference>
<dbReference type="InterPro" id="IPR050771">
    <property type="entry name" value="Alpha-ketoacid_DH_E1_comp"/>
</dbReference>
<evidence type="ECO:0000256" key="1">
    <source>
        <dbReference type="ARBA" id="ARBA00001964"/>
    </source>
</evidence>
<dbReference type="AlphaFoldDB" id="A0A0A0EYF6"/>
<dbReference type="EMBL" id="AVPT01000018">
    <property type="protein sequence ID" value="KGM55564.1"/>
    <property type="molecule type" value="Genomic_DNA"/>
</dbReference>
<dbReference type="CDD" id="cd02000">
    <property type="entry name" value="TPP_E1_PDC_ADC_BCADC"/>
    <property type="match status" value="1"/>
</dbReference>
<accession>A0A0A0EYF6</accession>
<gene>
    <name evidence="6" type="ORF">N799_06825</name>
</gene>
<proteinExistence type="predicted"/>
<sequence length="357" mass="39222">MTVAASFEIEYLQYIGPDGQPVAELPEAFRDPRALLPLFKQMLFVRTFDSKAIKLQRTGKLGTYAACLGHEATHVGIGASMRPEDVFAPSYREYGAQFMRGVKPREVLLYWGGDERGNDFAEAKNDYPWCVPISTQCLMAAGAALSFKLRKQDRVAVACCGDGGSSKTDFYAALNSAGAYKSPLVLCVVNNGWAISVPRHAQTGAQTLAQKGLAGGLHCLQVDGNDLVAVLEGMRRATERARNGEGGSVIEFMTYRLHDHTTADDASRYRDEAEVKDGWTREPMTRLRTYLTAAGVWSDAEEKAWIEECGAKVDVEINAYLETPVQPVEAMFDHLYADPPADLLAQREQAIAREGRA</sequence>
<comment type="cofactor">
    <cofactor evidence="1 4">
        <name>thiamine diphosphate</name>
        <dbReference type="ChEBI" id="CHEBI:58937"/>
    </cofactor>
</comment>
<comment type="caution">
    <text evidence="6">The sequence shown here is derived from an EMBL/GenBank/DDBJ whole genome shotgun (WGS) entry which is preliminary data.</text>
</comment>
<dbReference type="PANTHER" id="PTHR43380">
    <property type="entry name" value="2-OXOISOVALERATE DEHYDROGENASE SUBUNIT ALPHA, MITOCHONDRIAL"/>
    <property type="match status" value="1"/>
</dbReference>
<keyword evidence="4 6" id="KW-0670">Pyruvate</keyword>
<dbReference type="InterPro" id="IPR001017">
    <property type="entry name" value="DH_E1"/>
</dbReference>
<dbReference type="Gene3D" id="3.40.50.970">
    <property type="match status" value="1"/>
</dbReference>
<keyword evidence="2 4" id="KW-0560">Oxidoreductase</keyword>
<organism evidence="6 7">
    <name type="scientific">Lysobacter arseniciresistens ZS79</name>
    <dbReference type="NCBI Taxonomy" id="913325"/>
    <lineage>
        <taxon>Bacteria</taxon>
        <taxon>Pseudomonadati</taxon>
        <taxon>Pseudomonadota</taxon>
        <taxon>Gammaproteobacteria</taxon>
        <taxon>Lysobacterales</taxon>
        <taxon>Lysobacteraceae</taxon>
        <taxon>Novilysobacter</taxon>
    </lineage>
</organism>
<dbReference type="Proteomes" id="UP000029989">
    <property type="component" value="Unassembled WGS sequence"/>
</dbReference>
<dbReference type="OrthoDB" id="9766715at2"/>
<dbReference type="EC" id="1.2.4.1" evidence="4"/>
<protein>
    <recommendedName>
        <fullName evidence="4">Pyruvate dehydrogenase E1 component subunit alpha</fullName>
        <ecNumber evidence="4">1.2.4.1</ecNumber>
    </recommendedName>
</protein>
<evidence type="ECO:0000313" key="7">
    <source>
        <dbReference type="Proteomes" id="UP000029989"/>
    </source>
</evidence>
<evidence type="ECO:0000313" key="6">
    <source>
        <dbReference type="EMBL" id="KGM55564.1"/>
    </source>
</evidence>
<comment type="function">
    <text evidence="4">The pyruvate dehydrogenase complex catalyzes the overall conversion of pyruvate to acetyl-CoA and CO(2). It contains multiple copies of three enzymatic components: pyruvate dehydrogenase (E1), dihydrolipoamide acetyltransferase (E2) and lipoamide dehydrogenase (E3).</text>
</comment>
<evidence type="ECO:0000256" key="3">
    <source>
        <dbReference type="ARBA" id="ARBA00023052"/>
    </source>
</evidence>
<dbReference type="eggNOG" id="COG1071">
    <property type="taxonomic scope" value="Bacteria"/>
</dbReference>
<dbReference type="InterPro" id="IPR017596">
    <property type="entry name" value="PdhA/BkdA"/>
</dbReference>
<keyword evidence="3 4" id="KW-0786">Thiamine pyrophosphate</keyword>